<reference evidence="2" key="1">
    <citation type="submission" date="2020-06" db="EMBL/GenBank/DDBJ databases">
        <authorList>
            <person name="Li T."/>
            <person name="Hu X."/>
            <person name="Zhang T."/>
            <person name="Song X."/>
            <person name="Zhang H."/>
            <person name="Dai N."/>
            <person name="Sheng W."/>
            <person name="Hou X."/>
            <person name="Wei L."/>
        </authorList>
    </citation>
    <scope>NUCLEOTIDE SEQUENCE</scope>
    <source>
        <strain evidence="2">KEN1</strain>
        <tissue evidence="2">Leaf</tissue>
    </source>
</reference>
<dbReference type="Pfam" id="PF13966">
    <property type="entry name" value="zf-RVT"/>
    <property type="match status" value="1"/>
</dbReference>
<sequence length="174" mass="20278">MEPVRYYWHAGEWNVSKIFRTVPTHIAQVICQIPIAAGQDDKIVWTRSSDGVFSMKIAWETIRVASSQRQLLADTWYCSLRPTMSVFLWRLFQNRISVDARMKQKGFSFPSKCQCCEAEETILHLFVESSAVQSVWQHFAHFFGLQLCDTEDPLIWCIFGATQLRFTQTCMFVH</sequence>
<feature type="domain" description="Reverse transcriptase zinc-binding" evidence="1">
    <location>
        <begin position="53"/>
        <end position="136"/>
    </location>
</feature>
<evidence type="ECO:0000313" key="2">
    <source>
        <dbReference type="EMBL" id="KAL0448914.1"/>
    </source>
</evidence>
<dbReference type="AlphaFoldDB" id="A0AAW2X4P6"/>
<dbReference type="EMBL" id="JACGWN010000005">
    <property type="protein sequence ID" value="KAL0448914.1"/>
    <property type="molecule type" value="Genomic_DNA"/>
</dbReference>
<protein>
    <recommendedName>
        <fullName evidence="1">Reverse transcriptase zinc-binding domain-containing protein</fullName>
    </recommendedName>
</protein>
<evidence type="ECO:0000259" key="1">
    <source>
        <dbReference type="Pfam" id="PF13966"/>
    </source>
</evidence>
<comment type="caution">
    <text evidence="2">The sequence shown here is derived from an EMBL/GenBank/DDBJ whole genome shotgun (WGS) entry which is preliminary data.</text>
</comment>
<dbReference type="InterPro" id="IPR026960">
    <property type="entry name" value="RVT-Znf"/>
</dbReference>
<name>A0AAW2X4P6_9LAMI</name>
<gene>
    <name evidence="2" type="ORF">Slati_1447800</name>
</gene>
<organism evidence="2">
    <name type="scientific">Sesamum latifolium</name>
    <dbReference type="NCBI Taxonomy" id="2727402"/>
    <lineage>
        <taxon>Eukaryota</taxon>
        <taxon>Viridiplantae</taxon>
        <taxon>Streptophyta</taxon>
        <taxon>Embryophyta</taxon>
        <taxon>Tracheophyta</taxon>
        <taxon>Spermatophyta</taxon>
        <taxon>Magnoliopsida</taxon>
        <taxon>eudicotyledons</taxon>
        <taxon>Gunneridae</taxon>
        <taxon>Pentapetalae</taxon>
        <taxon>asterids</taxon>
        <taxon>lamiids</taxon>
        <taxon>Lamiales</taxon>
        <taxon>Pedaliaceae</taxon>
        <taxon>Sesamum</taxon>
    </lineage>
</organism>
<proteinExistence type="predicted"/>
<reference evidence="2" key="2">
    <citation type="journal article" date="2024" name="Plant">
        <title>Genomic evolution and insights into agronomic trait innovations of Sesamum species.</title>
        <authorList>
            <person name="Miao H."/>
            <person name="Wang L."/>
            <person name="Qu L."/>
            <person name="Liu H."/>
            <person name="Sun Y."/>
            <person name="Le M."/>
            <person name="Wang Q."/>
            <person name="Wei S."/>
            <person name="Zheng Y."/>
            <person name="Lin W."/>
            <person name="Duan Y."/>
            <person name="Cao H."/>
            <person name="Xiong S."/>
            <person name="Wang X."/>
            <person name="Wei L."/>
            <person name="Li C."/>
            <person name="Ma Q."/>
            <person name="Ju M."/>
            <person name="Zhao R."/>
            <person name="Li G."/>
            <person name="Mu C."/>
            <person name="Tian Q."/>
            <person name="Mei H."/>
            <person name="Zhang T."/>
            <person name="Gao T."/>
            <person name="Zhang H."/>
        </authorList>
    </citation>
    <scope>NUCLEOTIDE SEQUENCE</scope>
    <source>
        <strain evidence="2">KEN1</strain>
    </source>
</reference>
<accession>A0AAW2X4P6</accession>